<dbReference type="OrthoDB" id="5894at2759"/>
<sequence>MGVTSSTLPGGEDFAQFDSDDWYVVLGVEERASGAEIKAAYRRLALVHHPDKNVGDTERATRRFAAIQQAYETLSDAQRRTVYDSEKVLRERERASRQPPVPEAEQDVTAAMPGYIRVDPTPYSPKRQPWTQPGYGYGPQPHFTDRFAWGQPPRASRNSGSSPRTGHDGTDDFFRFGFGFGGSDTSGGLGLTAEDIAMLHFSIHPGLSFFDDGPQSLYATCRHLFERIAEDEPDGLGANLPSFGCMHTPWSKKSVLAYATVGAPASSTGRGRTSRRRRSSTLILMLMRARVGSTPGLQRSGRGRR</sequence>
<evidence type="ECO:0000256" key="1">
    <source>
        <dbReference type="SAM" id="MobiDB-lite"/>
    </source>
</evidence>
<organism evidence="3 4">
    <name type="scientific">Lentinus tigrinus ALCF2SS1-6</name>
    <dbReference type="NCBI Taxonomy" id="1328759"/>
    <lineage>
        <taxon>Eukaryota</taxon>
        <taxon>Fungi</taxon>
        <taxon>Dikarya</taxon>
        <taxon>Basidiomycota</taxon>
        <taxon>Agaricomycotina</taxon>
        <taxon>Agaricomycetes</taxon>
        <taxon>Polyporales</taxon>
        <taxon>Polyporaceae</taxon>
        <taxon>Lentinus</taxon>
    </lineage>
</organism>
<dbReference type="EMBL" id="ML122252">
    <property type="protein sequence ID" value="RPD65226.1"/>
    <property type="molecule type" value="Genomic_DNA"/>
</dbReference>
<proteinExistence type="predicted"/>
<evidence type="ECO:0000313" key="3">
    <source>
        <dbReference type="EMBL" id="RPD65226.1"/>
    </source>
</evidence>
<dbReference type="Gene3D" id="1.10.287.110">
    <property type="entry name" value="DnaJ domain"/>
    <property type="match status" value="1"/>
</dbReference>
<keyword evidence="4" id="KW-1185">Reference proteome</keyword>
<dbReference type="CDD" id="cd06257">
    <property type="entry name" value="DnaJ"/>
    <property type="match status" value="1"/>
</dbReference>
<dbReference type="PANTHER" id="PTHR44029">
    <property type="entry name" value="DNAJ HOMOLOG SUBFAMILY C MEMBER 21"/>
    <property type="match status" value="1"/>
</dbReference>
<dbReference type="InterPro" id="IPR036869">
    <property type="entry name" value="J_dom_sf"/>
</dbReference>
<protein>
    <submittedName>
        <fullName evidence="3">DnaJ-domain-containing protein</fullName>
    </submittedName>
</protein>
<dbReference type="SUPFAM" id="SSF46565">
    <property type="entry name" value="Chaperone J-domain"/>
    <property type="match status" value="1"/>
</dbReference>
<dbReference type="Proteomes" id="UP000313359">
    <property type="component" value="Unassembled WGS sequence"/>
</dbReference>
<name>A0A5C2SVD8_9APHY</name>
<reference evidence="3" key="1">
    <citation type="journal article" date="2018" name="Genome Biol. Evol.">
        <title>Genomics and development of Lentinus tigrinus, a white-rot wood-decaying mushroom with dimorphic fruiting bodies.</title>
        <authorList>
            <person name="Wu B."/>
            <person name="Xu Z."/>
            <person name="Knudson A."/>
            <person name="Carlson A."/>
            <person name="Chen N."/>
            <person name="Kovaka S."/>
            <person name="LaButti K."/>
            <person name="Lipzen A."/>
            <person name="Pennachio C."/>
            <person name="Riley R."/>
            <person name="Schakwitz W."/>
            <person name="Umezawa K."/>
            <person name="Ohm R.A."/>
            <person name="Grigoriev I.V."/>
            <person name="Nagy L.G."/>
            <person name="Gibbons J."/>
            <person name="Hibbett D."/>
        </authorList>
    </citation>
    <scope>NUCLEOTIDE SEQUENCE [LARGE SCALE GENOMIC DNA]</scope>
    <source>
        <strain evidence="3">ALCF2SS1-6</strain>
    </source>
</reference>
<feature type="domain" description="J" evidence="2">
    <location>
        <begin position="21"/>
        <end position="87"/>
    </location>
</feature>
<evidence type="ECO:0000259" key="2">
    <source>
        <dbReference type="PROSITE" id="PS50076"/>
    </source>
</evidence>
<dbReference type="PANTHER" id="PTHR44029:SF1">
    <property type="entry name" value="DNAJ HOMOLOG SUBFAMILY C MEMBER 21"/>
    <property type="match status" value="1"/>
</dbReference>
<accession>A0A5C2SVD8</accession>
<dbReference type="STRING" id="1328759.A0A5C2SVD8"/>
<dbReference type="InterPro" id="IPR001623">
    <property type="entry name" value="DnaJ_domain"/>
</dbReference>
<dbReference type="InterPro" id="IPR018253">
    <property type="entry name" value="DnaJ_domain_CS"/>
</dbReference>
<dbReference type="PROSITE" id="PS50076">
    <property type="entry name" value="DNAJ_2"/>
    <property type="match status" value="1"/>
</dbReference>
<dbReference type="SMART" id="SM00271">
    <property type="entry name" value="DnaJ"/>
    <property type="match status" value="1"/>
</dbReference>
<dbReference type="GO" id="GO:0005737">
    <property type="term" value="C:cytoplasm"/>
    <property type="evidence" value="ECO:0007669"/>
    <property type="project" value="TreeGrafter"/>
</dbReference>
<dbReference type="InterPro" id="IPR051964">
    <property type="entry name" value="Chaperone_stress_response"/>
</dbReference>
<evidence type="ECO:0000313" key="4">
    <source>
        <dbReference type="Proteomes" id="UP000313359"/>
    </source>
</evidence>
<gene>
    <name evidence="3" type="ORF">L227DRAFT_649389</name>
</gene>
<dbReference type="Pfam" id="PF00226">
    <property type="entry name" value="DnaJ"/>
    <property type="match status" value="1"/>
</dbReference>
<dbReference type="PROSITE" id="PS00636">
    <property type="entry name" value="DNAJ_1"/>
    <property type="match status" value="1"/>
</dbReference>
<dbReference type="AlphaFoldDB" id="A0A5C2SVD8"/>
<feature type="region of interest" description="Disordered" evidence="1">
    <location>
        <begin position="146"/>
        <end position="168"/>
    </location>
</feature>
<dbReference type="PRINTS" id="PR00625">
    <property type="entry name" value="JDOMAIN"/>
</dbReference>